<dbReference type="InterPro" id="IPR051694">
    <property type="entry name" value="Immunoregulatory_rcpt-like"/>
</dbReference>
<feature type="compositionally biased region" description="Gly residues" evidence="5">
    <location>
        <begin position="302"/>
        <end position="314"/>
    </location>
</feature>
<organism evidence="7 8">
    <name type="scientific">Staphylotrichum longicolle</name>
    <dbReference type="NCBI Taxonomy" id="669026"/>
    <lineage>
        <taxon>Eukaryota</taxon>
        <taxon>Fungi</taxon>
        <taxon>Dikarya</taxon>
        <taxon>Ascomycota</taxon>
        <taxon>Pezizomycotina</taxon>
        <taxon>Sordariomycetes</taxon>
        <taxon>Sordariomycetidae</taxon>
        <taxon>Sordariales</taxon>
        <taxon>Chaetomiaceae</taxon>
        <taxon>Staphylotrichum</taxon>
    </lineage>
</organism>
<dbReference type="PANTHER" id="PTHR15549">
    <property type="entry name" value="PAIRED IMMUNOGLOBULIN-LIKE TYPE 2 RECEPTOR"/>
    <property type="match status" value="1"/>
</dbReference>
<feature type="compositionally biased region" description="Pro residues" evidence="5">
    <location>
        <begin position="1"/>
        <end position="11"/>
    </location>
</feature>
<dbReference type="AlphaFoldDB" id="A0AAD4EWG3"/>
<evidence type="ECO:0000256" key="6">
    <source>
        <dbReference type="SAM" id="Phobius"/>
    </source>
</evidence>
<evidence type="ECO:0000256" key="1">
    <source>
        <dbReference type="ARBA" id="ARBA00004167"/>
    </source>
</evidence>
<keyword evidence="8" id="KW-1185">Reference proteome</keyword>
<feature type="region of interest" description="Disordered" evidence="5">
    <location>
        <begin position="1"/>
        <end position="29"/>
    </location>
</feature>
<keyword evidence="2 6" id="KW-0812">Transmembrane</keyword>
<proteinExistence type="predicted"/>
<feature type="region of interest" description="Disordered" evidence="5">
    <location>
        <begin position="78"/>
        <end position="108"/>
    </location>
</feature>
<dbReference type="GO" id="GO:0071944">
    <property type="term" value="C:cell periphery"/>
    <property type="evidence" value="ECO:0007669"/>
    <property type="project" value="UniProtKB-ARBA"/>
</dbReference>
<feature type="compositionally biased region" description="Pro residues" evidence="5">
    <location>
        <begin position="230"/>
        <end position="240"/>
    </location>
</feature>
<name>A0AAD4EWG3_9PEZI</name>
<evidence type="ECO:0000256" key="5">
    <source>
        <dbReference type="SAM" id="MobiDB-lite"/>
    </source>
</evidence>
<evidence type="ECO:0000256" key="2">
    <source>
        <dbReference type="ARBA" id="ARBA00022692"/>
    </source>
</evidence>
<evidence type="ECO:0000256" key="4">
    <source>
        <dbReference type="ARBA" id="ARBA00023136"/>
    </source>
</evidence>
<dbReference type="GO" id="GO:0016020">
    <property type="term" value="C:membrane"/>
    <property type="evidence" value="ECO:0007669"/>
    <property type="project" value="UniProtKB-SubCell"/>
</dbReference>
<feature type="compositionally biased region" description="Pro residues" evidence="5">
    <location>
        <begin position="95"/>
        <end position="107"/>
    </location>
</feature>
<dbReference type="Proteomes" id="UP001197093">
    <property type="component" value="Unassembled WGS sequence"/>
</dbReference>
<comment type="caution">
    <text evidence="7">The sequence shown here is derived from an EMBL/GenBank/DDBJ whole genome shotgun (WGS) entry which is preliminary data.</text>
</comment>
<dbReference type="PANTHER" id="PTHR15549:SF26">
    <property type="entry name" value="AXIAL BUDDING PATTERN PROTEIN 2-RELATED"/>
    <property type="match status" value="1"/>
</dbReference>
<keyword evidence="4 6" id="KW-0472">Membrane</keyword>
<evidence type="ECO:0000313" key="7">
    <source>
        <dbReference type="EMBL" id="KAG7288824.1"/>
    </source>
</evidence>
<evidence type="ECO:0000256" key="3">
    <source>
        <dbReference type="ARBA" id="ARBA00022989"/>
    </source>
</evidence>
<dbReference type="EMBL" id="JAHCVI010000002">
    <property type="protein sequence ID" value="KAG7288824.1"/>
    <property type="molecule type" value="Genomic_DNA"/>
</dbReference>
<feature type="compositionally biased region" description="Low complexity" evidence="5">
    <location>
        <begin position="282"/>
        <end position="301"/>
    </location>
</feature>
<feature type="compositionally biased region" description="Low complexity" evidence="5">
    <location>
        <begin position="149"/>
        <end position="158"/>
    </location>
</feature>
<feature type="region of interest" description="Disordered" evidence="5">
    <location>
        <begin position="222"/>
        <end position="332"/>
    </location>
</feature>
<reference evidence="7" key="1">
    <citation type="submission" date="2023-02" db="EMBL/GenBank/DDBJ databases">
        <authorList>
            <person name="Palmer J.M."/>
        </authorList>
    </citation>
    <scope>NUCLEOTIDE SEQUENCE</scope>
    <source>
        <strain evidence="7">FW57</strain>
    </source>
</reference>
<feature type="compositionally biased region" description="Low complexity" evidence="5">
    <location>
        <begin position="253"/>
        <end position="266"/>
    </location>
</feature>
<sequence>MAPPTPTPPPLAARTKERLEARDTDRNTCGYAGGTLDSALRGYSLLGCAVAAGTGQIWYTPFISSTSKRSSTTVIATTTSSSTTSSSSSSSSTTPPTPPPTPDPPSSTPIGAIVGGVVGGLGAIALIIIGIWILKRQNDKQKKKHADEAAAAAAATAAAGGGGGHPAPEPGLEHMSQLPPNNQGYYHPGTGPSGFAHLDPRASMAKPPVAYSTAGSTLYAGDQTISSAPTSPPHSPPPPGYNVHGTPSPPPQQQQGYGQPRNQQQGYDQYGNVSPGAGHPGVGYPQQQQQQQHPQHPQQGYGQQGYGAGGGAGGYAAELPAQRGDGELRELA</sequence>
<feature type="compositionally biased region" description="Basic and acidic residues" evidence="5">
    <location>
        <begin position="14"/>
        <end position="26"/>
    </location>
</feature>
<comment type="subcellular location">
    <subcellularLocation>
        <location evidence="1">Membrane</location>
        <topology evidence="1">Single-pass membrane protein</topology>
    </subcellularLocation>
</comment>
<feature type="region of interest" description="Disordered" evidence="5">
    <location>
        <begin position="145"/>
        <end position="201"/>
    </location>
</feature>
<protein>
    <submittedName>
        <fullName evidence="7">Uncharacterized protein</fullName>
    </submittedName>
</protein>
<gene>
    <name evidence="7" type="ORF">NEMBOFW57_005183</name>
</gene>
<feature type="compositionally biased region" description="Low complexity" evidence="5">
    <location>
        <begin position="78"/>
        <end position="94"/>
    </location>
</feature>
<accession>A0AAD4EWG3</accession>
<evidence type="ECO:0000313" key="8">
    <source>
        <dbReference type="Proteomes" id="UP001197093"/>
    </source>
</evidence>
<feature type="transmembrane region" description="Helical" evidence="6">
    <location>
        <begin position="110"/>
        <end position="134"/>
    </location>
</feature>
<keyword evidence="3 6" id="KW-1133">Transmembrane helix</keyword>